<feature type="compositionally biased region" description="Basic and acidic residues" evidence="1">
    <location>
        <begin position="1"/>
        <end position="14"/>
    </location>
</feature>
<proteinExistence type="predicted"/>
<protein>
    <submittedName>
        <fullName evidence="2">Uncharacterized protein</fullName>
    </submittedName>
</protein>
<accession>A0A5B7JPA3</accession>
<evidence type="ECO:0000313" key="2">
    <source>
        <dbReference type="EMBL" id="MPC94174.1"/>
    </source>
</evidence>
<comment type="caution">
    <text evidence="2">The sequence shown here is derived from an EMBL/GenBank/DDBJ whole genome shotgun (WGS) entry which is preliminary data.</text>
</comment>
<feature type="region of interest" description="Disordered" evidence="1">
    <location>
        <begin position="1"/>
        <end position="34"/>
    </location>
</feature>
<gene>
    <name evidence="2" type="ORF">E2C01_089330</name>
</gene>
<keyword evidence="3" id="KW-1185">Reference proteome</keyword>
<evidence type="ECO:0000256" key="1">
    <source>
        <dbReference type="SAM" id="MobiDB-lite"/>
    </source>
</evidence>
<name>A0A5B7JPA3_PORTR</name>
<evidence type="ECO:0000313" key="3">
    <source>
        <dbReference type="Proteomes" id="UP000324222"/>
    </source>
</evidence>
<dbReference type="Proteomes" id="UP000324222">
    <property type="component" value="Unassembled WGS sequence"/>
</dbReference>
<sequence length="65" mass="7485">MLLTGHEKGRQDKTRRSRAKRTNTEHAKAQHRQCHGLGHRTCTEMVAKYSCLSGSKHQNNVKQEE</sequence>
<reference evidence="2 3" key="1">
    <citation type="submission" date="2019-05" db="EMBL/GenBank/DDBJ databases">
        <title>Another draft genome of Portunus trituberculatus and its Hox gene families provides insights of decapod evolution.</title>
        <authorList>
            <person name="Jeong J.-H."/>
            <person name="Song I."/>
            <person name="Kim S."/>
            <person name="Choi T."/>
            <person name="Kim D."/>
            <person name="Ryu S."/>
            <person name="Kim W."/>
        </authorList>
    </citation>
    <scope>NUCLEOTIDE SEQUENCE [LARGE SCALE GENOMIC DNA]</scope>
    <source>
        <tissue evidence="2">Muscle</tissue>
    </source>
</reference>
<organism evidence="2 3">
    <name type="scientific">Portunus trituberculatus</name>
    <name type="common">Swimming crab</name>
    <name type="synonym">Neptunus trituberculatus</name>
    <dbReference type="NCBI Taxonomy" id="210409"/>
    <lineage>
        <taxon>Eukaryota</taxon>
        <taxon>Metazoa</taxon>
        <taxon>Ecdysozoa</taxon>
        <taxon>Arthropoda</taxon>
        <taxon>Crustacea</taxon>
        <taxon>Multicrustacea</taxon>
        <taxon>Malacostraca</taxon>
        <taxon>Eumalacostraca</taxon>
        <taxon>Eucarida</taxon>
        <taxon>Decapoda</taxon>
        <taxon>Pleocyemata</taxon>
        <taxon>Brachyura</taxon>
        <taxon>Eubrachyura</taxon>
        <taxon>Portunoidea</taxon>
        <taxon>Portunidae</taxon>
        <taxon>Portuninae</taxon>
        <taxon>Portunus</taxon>
    </lineage>
</organism>
<dbReference type="EMBL" id="VSRR010097525">
    <property type="protein sequence ID" value="MPC94174.1"/>
    <property type="molecule type" value="Genomic_DNA"/>
</dbReference>
<dbReference type="AlphaFoldDB" id="A0A5B7JPA3"/>